<evidence type="ECO:0000313" key="6">
    <source>
        <dbReference type="EMBL" id="UTI64395.1"/>
    </source>
</evidence>
<feature type="domain" description="Histidine kinase/HSP90-like ATPase" evidence="4">
    <location>
        <begin position="152"/>
        <end position="232"/>
    </location>
</feature>
<accession>A0ABY5DUR5</accession>
<evidence type="ECO:0000256" key="3">
    <source>
        <dbReference type="ARBA" id="ARBA00023012"/>
    </source>
</evidence>
<evidence type="ECO:0000259" key="4">
    <source>
        <dbReference type="Pfam" id="PF02518"/>
    </source>
</evidence>
<proteinExistence type="predicted"/>
<dbReference type="InterPro" id="IPR011712">
    <property type="entry name" value="Sig_transdc_His_kin_sub3_dim/P"/>
</dbReference>
<evidence type="ECO:0000259" key="5">
    <source>
        <dbReference type="Pfam" id="PF07730"/>
    </source>
</evidence>
<dbReference type="Pfam" id="PF02518">
    <property type="entry name" value="HATPase_c"/>
    <property type="match status" value="1"/>
</dbReference>
<dbReference type="SUPFAM" id="SSF55874">
    <property type="entry name" value="ATPase domain of HSP90 chaperone/DNA topoisomerase II/histidine kinase"/>
    <property type="match status" value="1"/>
</dbReference>
<dbReference type="GO" id="GO:0016301">
    <property type="term" value="F:kinase activity"/>
    <property type="evidence" value="ECO:0007669"/>
    <property type="project" value="UniProtKB-KW"/>
</dbReference>
<dbReference type="InterPro" id="IPR036890">
    <property type="entry name" value="HATPase_C_sf"/>
</dbReference>
<dbReference type="PANTHER" id="PTHR24421">
    <property type="entry name" value="NITRATE/NITRITE SENSOR PROTEIN NARX-RELATED"/>
    <property type="match status" value="1"/>
</dbReference>
<dbReference type="InterPro" id="IPR050482">
    <property type="entry name" value="Sensor_HK_TwoCompSys"/>
</dbReference>
<keyword evidence="1" id="KW-0808">Transferase</keyword>
<reference evidence="6 7" key="1">
    <citation type="submission" date="2022-06" db="EMBL/GenBank/DDBJ databases">
        <title>Paraconexibacter antarcticus.</title>
        <authorList>
            <person name="Kim C.S."/>
        </authorList>
    </citation>
    <scope>NUCLEOTIDE SEQUENCE [LARGE SCALE GENOMIC DNA]</scope>
    <source>
        <strain evidence="6 7">02-257</strain>
    </source>
</reference>
<dbReference type="PANTHER" id="PTHR24421:SF57">
    <property type="entry name" value="HISTIDINE KINASE DIMERISATION AND PHOSPHOACCEPTOR REGION"/>
    <property type="match status" value="1"/>
</dbReference>
<keyword evidence="2 6" id="KW-0418">Kinase</keyword>
<evidence type="ECO:0000256" key="2">
    <source>
        <dbReference type="ARBA" id="ARBA00022777"/>
    </source>
</evidence>
<gene>
    <name evidence="6" type="ORF">NBH00_24040</name>
</gene>
<dbReference type="PROSITE" id="PS51257">
    <property type="entry name" value="PROKAR_LIPOPROTEIN"/>
    <property type="match status" value="1"/>
</dbReference>
<organism evidence="6 7">
    <name type="scientific">Paraconexibacter antarcticus</name>
    <dbReference type="NCBI Taxonomy" id="2949664"/>
    <lineage>
        <taxon>Bacteria</taxon>
        <taxon>Bacillati</taxon>
        <taxon>Actinomycetota</taxon>
        <taxon>Thermoleophilia</taxon>
        <taxon>Solirubrobacterales</taxon>
        <taxon>Paraconexibacteraceae</taxon>
        <taxon>Paraconexibacter</taxon>
    </lineage>
</organism>
<dbReference type="InterPro" id="IPR003594">
    <property type="entry name" value="HATPase_dom"/>
</dbReference>
<evidence type="ECO:0000256" key="1">
    <source>
        <dbReference type="ARBA" id="ARBA00022679"/>
    </source>
</evidence>
<keyword evidence="7" id="KW-1185">Reference proteome</keyword>
<dbReference type="Gene3D" id="3.30.565.10">
    <property type="entry name" value="Histidine kinase-like ATPase, C-terminal domain"/>
    <property type="match status" value="1"/>
</dbReference>
<dbReference type="Pfam" id="PF07730">
    <property type="entry name" value="HisKA_3"/>
    <property type="match status" value="1"/>
</dbReference>
<dbReference type="RefSeq" id="WP_254571100.1">
    <property type="nucleotide sequence ID" value="NZ_CP098502.1"/>
</dbReference>
<dbReference type="Gene3D" id="1.20.5.1930">
    <property type="match status" value="1"/>
</dbReference>
<dbReference type="EMBL" id="CP098502">
    <property type="protein sequence ID" value="UTI64395.1"/>
    <property type="molecule type" value="Genomic_DNA"/>
</dbReference>
<sequence length="233" mass="23856">MDQRPGTPSLPFRRLAVPAAVAAACAVCAHVSTQGARRRATRDVADERRRIARELHDGLAQDLAFLAQQADALAARADGPPAAADMAVAAHRALAGARAAIGTLRGPADEPLAEAIARAAGDAATRWGAAVRADVDAGVELAGPAREAVLGIVSEAAHNAAVHGRPREVHVELRAAPALRLCVRDDGVGFDPGVDRPGHHGLTGMRERAAAVGGALEIRSGEGHGTQVVVMLA</sequence>
<feature type="domain" description="Signal transduction histidine kinase subgroup 3 dimerisation and phosphoacceptor" evidence="5">
    <location>
        <begin position="47"/>
        <end position="108"/>
    </location>
</feature>
<name>A0ABY5DUR5_9ACTN</name>
<keyword evidence="3" id="KW-0902">Two-component regulatory system</keyword>
<dbReference type="CDD" id="cd16917">
    <property type="entry name" value="HATPase_UhpB-NarQ-NarX-like"/>
    <property type="match status" value="1"/>
</dbReference>
<dbReference type="Proteomes" id="UP001056035">
    <property type="component" value="Chromosome"/>
</dbReference>
<evidence type="ECO:0000313" key="7">
    <source>
        <dbReference type="Proteomes" id="UP001056035"/>
    </source>
</evidence>
<protein>
    <submittedName>
        <fullName evidence="6">Histidine kinase</fullName>
    </submittedName>
</protein>